<protein>
    <submittedName>
        <fullName evidence="1">Uncharacterized protein</fullName>
    </submittedName>
</protein>
<name>A0ACB0LCW1_TRIPR</name>
<organism evidence="1 2">
    <name type="scientific">Trifolium pratense</name>
    <name type="common">Red clover</name>
    <dbReference type="NCBI Taxonomy" id="57577"/>
    <lineage>
        <taxon>Eukaryota</taxon>
        <taxon>Viridiplantae</taxon>
        <taxon>Streptophyta</taxon>
        <taxon>Embryophyta</taxon>
        <taxon>Tracheophyta</taxon>
        <taxon>Spermatophyta</taxon>
        <taxon>Magnoliopsida</taxon>
        <taxon>eudicotyledons</taxon>
        <taxon>Gunneridae</taxon>
        <taxon>Pentapetalae</taxon>
        <taxon>rosids</taxon>
        <taxon>fabids</taxon>
        <taxon>Fabales</taxon>
        <taxon>Fabaceae</taxon>
        <taxon>Papilionoideae</taxon>
        <taxon>50 kb inversion clade</taxon>
        <taxon>NPAAA clade</taxon>
        <taxon>Hologalegina</taxon>
        <taxon>IRL clade</taxon>
        <taxon>Trifolieae</taxon>
        <taxon>Trifolium</taxon>
    </lineage>
</organism>
<gene>
    <name evidence="1" type="ORF">MILVUS5_LOCUS31379</name>
</gene>
<accession>A0ACB0LCW1</accession>
<dbReference type="EMBL" id="CASHSV030000513">
    <property type="protein sequence ID" value="CAJ2666605.1"/>
    <property type="molecule type" value="Genomic_DNA"/>
</dbReference>
<dbReference type="Proteomes" id="UP001177021">
    <property type="component" value="Unassembled WGS sequence"/>
</dbReference>
<evidence type="ECO:0000313" key="2">
    <source>
        <dbReference type="Proteomes" id="UP001177021"/>
    </source>
</evidence>
<sequence length="84" mass="9466">MKGQSIQADTVVIDGLYKGGRLKNALKVFKILLINGYHLDVFLTYNAMINGLCKEGLFDEVYFPSSIWKRVDILLCETIARGLL</sequence>
<proteinExistence type="predicted"/>
<keyword evidence="2" id="KW-1185">Reference proteome</keyword>
<reference evidence="1" key="1">
    <citation type="submission" date="2023-10" db="EMBL/GenBank/DDBJ databases">
        <authorList>
            <person name="Rodriguez Cubillos JULIANA M."/>
            <person name="De Vega J."/>
        </authorList>
    </citation>
    <scope>NUCLEOTIDE SEQUENCE</scope>
</reference>
<comment type="caution">
    <text evidence="1">The sequence shown here is derived from an EMBL/GenBank/DDBJ whole genome shotgun (WGS) entry which is preliminary data.</text>
</comment>
<evidence type="ECO:0000313" key="1">
    <source>
        <dbReference type="EMBL" id="CAJ2666605.1"/>
    </source>
</evidence>